<keyword evidence="1" id="KW-1133">Transmembrane helix</keyword>
<accession>A0A0P1ERK1</accession>
<evidence type="ECO:0000313" key="3">
    <source>
        <dbReference type="EMBL" id="CUH53106.1"/>
    </source>
</evidence>
<evidence type="ECO:0000256" key="1">
    <source>
        <dbReference type="SAM" id="Phobius"/>
    </source>
</evidence>
<dbReference type="InterPro" id="IPR009506">
    <property type="entry name" value="YjiS-like"/>
</dbReference>
<evidence type="ECO:0000259" key="2">
    <source>
        <dbReference type="Pfam" id="PF06568"/>
    </source>
</evidence>
<name>A0A0P1ERK1_9RHOB</name>
<dbReference type="EMBL" id="CYPW01000025">
    <property type="protein sequence ID" value="CUH53106.1"/>
    <property type="molecule type" value="Genomic_DNA"/>
</dbReference>
<feature type="transmembrane region" description="Helical" evidence="1">
    <location>
        <begin position="20"/>
        <end position="37"/>
    </location>
</feature>
<evidence type="ECO:0000313" key="4">
    <source>
        <dbReference type="Proteomes" id="UP000054823"/>
    </source>
</evidence>
<gene>
    <name evidence="3" type="ORF">SHM7688_02558</name>
</gene>
<reference evidence="3 4" key="1">
    <citation type="submission" date="2015-09" db="EMBL/GenBank/DDBJ databases">
        <authorList>
            <consortium name="Swine Surveillance"/>
        </authorList>
    </citation>
    <scope>NUCLEOTIDE SEQUENCE [LARGE SCALE GENOMIC DNA]</scope>
    <source>
        <strain evidence="3 4">CECT 7688</strain>
    </source>
</reference>
<dbReference type="OrthoDB" id="8005167at2"/>
<organism evidence="3 4">
    <name type="scientific">Shimia marina</name>
    <dbReference type="NCBI Taxonomy" id="321267"/>
    <lineage>
        <taxon>Bacteria</taxon>
        <taxon>Pseudomonadati</taxon>
        <taxon>Pseudomonadota</taxon>
        <taxon>Alphaproteobacteria</taxon>
        <taxon>Rhodobacterales</taxon>
        <taxon>Roseobacteraceae</taxon>
    </lineage>
</organism>
<proteinExistence type="predicted"/>
<dbReference type="Proteomes" id="UP000054823">
    <property type="component" value="Unassembled WGS sequence"/>
</dbReference>
<sequence>MTMTTAHLESLSLHAATNRLPVAARLALSFAATVTLWDQRSRTRRELSRLDAAQLQDIGMTLSEARAEARKKMWQI</sequence>
<dbReference type="AlphaFoldDB" id="A0A0P1ERK1"/>
<keyword evidence="4" id="KW-1185">Reference proteome</keyword>
<keyword evidence="1" id="KW-0812">Transmembrane</keyword>
<dbReference type="RefSeq" id="WP_144432585.1">
    <property type="nucleotide sequence ID" value="NZ_CYPW01000025.1"/>
</dbReference>
<feature type="domain" description="YjiS-like" evidence="2">
    <location>
        <begin position="30"/>
        <end position="66"/>
    </location>
</feature>
<dbReference type="Pfam" id="PF06568">
    <property type="entry name" value="YjiS-like"/>
    <property type="match status" value="1"/>
</dbReference>
<keyword evidence="1" id="KW-0472">Membrane</keyword>
<protein>
    <recommendedName>
        <fullName evidence="2">YjiS-like domain-containing protein</fullName>
    </recommendedName>
</protein>